<dbReference type="InterPro" id="IPR004101">
    <property type="entry name" value="Mur_ligase_C"/>
</dbReference>
<keyword evidence="10 21" id="KW-0547">Nucleotide-binding</keyword>
<gene>
    <name evidence="23" type="ORF">DFR27_2295</name>
</gene>
<evidence type="ECO:0000256" key="13">
    <source>
        <dbReference type="ARBA" id="ARBA00022909"/>
    </source>
</evidence>
<evidence type="ECO:0000256" key="7">
    <source>
        <dbReference type="ARBA" id="ARBA00019357"/>
    </source>
</evidence>
<dbReference type="Gene3D" id="3.90.190.20">
    <property type="entry name" value="Mur ligase, C-terminal domain"/>
    <property type="match status" value="1"/>
</dbReference>
<evidence type="ECO:0000256" key="6">
    <source>
        <dbReference type="ARBA" id="ARBA00013025"/>
    </source>
</evidence>
<name>A0A3M0A3C4_9GAMM</name>
<dbReference type="SUPFAM" id="SSF53623">
    <property type="entry name" value="MurD-like peptide ligases, catalytic domain"/>
    <property type="match status" value="1"/>
</dbReference>
<comment type="pathway">
    <text evidence="2">Cofactor biosynthesis; tetrahydrofolate biosynthesis; 7,8-dihydrofolate from 2-amino-4-hydroxy-6-hydroxymethyl-7,8-dihydropteridine diphosphate and 4-aminobenzoate: step 2/2.</text>
</comment>
<dbReference type="Gene3D" id="3.40.1190.10">
    <property type="entry name" value="Mur-like, catalytic domain"/>
    <property type="match status" value="1"/>
</dbReference>
<feature type="domain" description="Mur ligase C-terminal" evidence="22">
    <location>
        <begin position="287"/>
        <end position="405"/>
    </location>
</feature>
<evidence type="ECO:0000256" key="14">
    <source>
        <dbReference type="ARBA" id="ARBA00030048"/>
    </source>
</evidence>
<keyword evidence="11 21" id="KW-0067">ATP-binding</keyword>
<comment type="pathway">
    <text evidence="3">Cofactor biosynthesis; tetrahydrofolylpolyglutamate biosynthesis.</text>
</comment>
<keyword evidence="13" id="KW-0289">Folate biosynthesis</keyword>
<dbReference type="GO" id="GO:0004326">
    <property type="term" value="F:tetrahydrofolylpolyglutamate synthase activity"/>
    <property type="evidence" value="ECO:0007669"/>
    <property type="project" value="UniProtKB-EC"/>
</dbReference>
<dbReference type="PANTHER" id="PTHR11136">
    <property type="entry name" value="FOLYLPOLYGLUTAMATE SYNTHASE-RELATED"/>
    <property type="match status" value="1"/>
</dbReference>
<dbReference type="PIRSF" id="PIRSF001563">
    <property type="entry name" value="Folylpolyglu_synth"/>
    <property type="match status" value="1"/>
</dbReference>
<evidence type="ECO:0000256" key="3">
    <source>
        <dbReference type="ARBA" id="ARBA00005150"/>
    </source>
</evidence>
<dbReference type="Proteomes" id="UP000267187">
    <property type="component" value="Unassembled WGS sequence"/>
</dbReference>
<proteinExistence type="inferred from homology"/>
<evidence type="ECO:0000256" key="21">
    <source>
        <dbReference type="PIRNR" id="PIRNR001563"/>
    </source>
</evidence>
<comment type="catalytic activity">
    <reaction evidence="19">
        <text>(6R)-5,10-methylenetetrahydrofolyl-(gamma-L-Glu)(n) + L-glutamate + ATP = (6R)-5,10-methylenetetrahydrofolyl-(gamma-L-Glu)(n+1) + ADP + phosphate + H(+)</text>
        <dbReference type="Rhea" id="RHEA:51912"/>
        <dbReference type="Rhea" id="RHEA-COMP:13257"/>
        <dbReference type="Rhea" id="RHEA-COMP:13258"/>
        <dbReference type="ChEBI" id="CHEBI:15378"/>
        <dbReference type="ChEBI" id="CHEBI:29985"/>
        <dbReference type="ChEBI" id="CHEBI:30616"/>
        <dbReference type="ChEBI" id="CHEBI:43474"/>
        <dbReference type="ChEBI" id="CHEBI:136572"/>
        <dbReference type="ChEBI" id="CHEBI:456216"/>
        <dbReference type="EC" id="6.3.2.17"/>
    </reaction>
</comment>
<evidence type="ECO:0000256" key="11">
    <source>
        <dbReference type="ARBA" id="ARBA00022840"/>
    </source>
</evidence>
<dbReference type="Pfam" id="PF02875">
    <property type="entry name" value="Mur_ligase_C"/>
    <property type="match status" value="1"/>
</dbReference>
<dbReference type="GO" id="GO:0046872">
    <property type="term" value="F:metal ion binding"/>
    <property type="evidence" value="ECO:0007669"/>
    <property type="project" value="UniProtKB-KW"/>
</dbReference>
<comment type="catalytic activity">
    <reaction evidence="17">
        <text>(6S)-5,6,7,8-tetrahydrofolyl-(gamma-L-Glu)(n) + L-glutamate + ATP = (6S)-5,6,7,8-tetrahydrofolyl-(gamma-L-Glu)(n+1) + ADP + phosphate + H(+)</text>
        <dbReference type="Rhea" id="RHEA:10580"/>
        <dbReference type="Rhea" id="RHEA-COMP:14738"/>
        <dbReference type="Rhea" id="RHEA-COMP:14740"/>
        <dbReference type="ChEBI" id="CHEBI:15378"/>
        <dbReference type="ChEBI" id="CHEBI:29985"/>
        <dbReference type="ChEBI" id="CHEBI:30616"/>
        <dbReference type="ChEBI" id="CHEBI:43474"/>
        <dbReference type="ChEBI" id="CHEBI:141005"/>
        <dbReference type="ChEBI" id="CHEBI:456216"/>
        <dbReference type="EC" id="6.3.2.17"/>
    </reaction>
</comment>
<evidence type="ECO:0000256" key="4">
    <source>
        <dbReference type="ARBA" id="ARBA00008276"/>
    </source>
</evidence>
<evidence type="ECO:0000313" key="24">
    <source>
        <dbReference type="Proteomes" id="UP000267187"/>
    </source>
</evidence>
<dbReference type="PROSITE" id="PS01011">
    <property type="entry name" value="FOLYLPOLYGLU_SYNT_1"/>
    <property type="match status" value="1"/>
</dbReference>
<evidence type="ECO:0000256" key="8">
    <source>
        <dbReference type="ARBA" id="ARBA00022598"/>
    </source>
</evidence>
<comment type="catalytic activity">
    <reaction evidence="18">
        <text>10-formyltetrahydrofolyl-(gamma-L-Glu)(n) + L-glutamate + ATP = 10-formyltetrahydrofolyl-(gamma-L-Glu)(n+1) + ADP + phosphate + H(+)</text>
        <dbReference type="Rhea" id="RHEA:51904"/>
        <dbReference type="Rhea" id="RHEA-COMP:13088"/>
        <dbReference type="Rhea" id="RHEA-COMP:14300"/>
        <dbReference type="ChEBI" id="CHEBI:15378"/>
        <dbReference type="ChEBI" id="CHEBI:29985"/>
        <dbReference type="ChEBI" id="CHEBI:30616"/>
        <dbReference type="ChEBI" id="CHEBI:43474"/>
        <dbReference type="ChEBI" id="CHEBI:134413"/>
        <dbReference type="ChEBI" id="CHEBI:456216"/>
        <dbReference type="EC" id="6.3.2.17"/>
    </reaction>
</comment>
<evidence type="ECO:0000256" key="9">
    <source>
        <dbReference type="ARBA" id="ARBA00022723"/>
    </source>
</evidence>
<comment type="function">
    <text evidence="1">Functions in two distinct reactions of the de novo folate biosynthetic pathway. Catalyzes the addition of a glutamate residue to dihydropteroate (7,8-dihydropteroate or H2Pte) to form dihydrofolate (7,8-dihydrofolate monoglutamate or H2Pte-Glu). Also catalyzes successive additions of L-glutamate to tetrahydrofolate or 10-formyltetrahydrofolate or 5,10-methylenetetrahydrofolate, leading to folylpolyglutamate derivatives.</text>
</comment>
<dbReference type="GO" id="GO:0005737">
    <property type="term" value="C:cytoplasm"/>
    <property type="evidence" value="ECO:0007669"/>
    <property type="project" value="TreeGrafter"/>
</dbReference>
<sequence length="419" mass="45986">MTAKMTLPEWLLTLEQRHHTAIDMGLSRVRQVAERMGLTRPHGTVITVAGTNGKGSCVRTLETLLRDQGFSTGAYTSPHLLKYNERVRLNALDASDEALVAAFDAVEAARGDIGLSYFEAGTLAAFWLFDQLRVDFWLLEVGLGGRLDAVNILDADIAVVTSIAVDHEAWLGSDRSQIAREKMGVSRPARPLFVAEQDPPEGMREHAELLCTEAYFVGQEFSFQIEGPSLSLSLPARDGSRLTLSGLAIPELPLPSVAAALAVCHWLGLLPQDRRLDKLLSELNLAGRLQRIEAGGRIWLLDVGHNPAAAAYLIQRKALQRVKRLVLGMVHDKDVSATLKVFEPHFDHWYFATPNAHGREANAEELQRLIANTHESQAFASVKDAMQSALDESRHGDTILVAGSFYTVGDALNWLATIS</sequence>
<evidence type="ECO:0000256" key="16">
    <source>
        <dbReference type="ARBA" id="ARBA00032510"/>
    </source>
</evidence>
<evidence type="ECO:0000259" key="22">
    <source>
        <dbReference type="Pfam" id="PF02875"/>
    </source>
</evidence>
<comment type="similarity">
    <text evidence="4 21">Belongs to the folylpolyglutamate synthase family.</text>
</comment>
<comment type="catalytic activity">
    <reaction evidence="20">
        <text>7,8-dihydropteroate + L-glutamate + ATP = 7,8-dihydrofolate + ADP + phosphate + H(+)</text>
        <dbReference type="Rhea" id="RHEA:23584"/>
        <dbReference type="ChEBI" id="CHEBI:15378"/>
        <dbReference type="ChEBI" id="CHEBI:17839"/>
        <dbReference type="ChEBI" id="CHEBI:29985"/>
        <dbReference type="ChEBI" id="CHEBI:30616"/>
        <dbReference type="ChEBI" id="CHEBI:43474"/>
        <dbReference type="ChEBI" id="CHEBI:57451"/>
        <dbReference type="ChEBI" id="CHEBI:456216"/>
        <dbReference type="EC" id="6.3.2.12"/>
    </reaction>
</comment>
<organism evidence="23 24">
    <name type="scientific">Umboniibacter marinipuniceus</name>
    <dbReference type="NCBI Taxonomy" id="569599"/>
    <lineage>
        <taxon>Bacteria</taxon>
        <taxon>Pseudomonadati</taxon>
        <taxon>Pseudomonadota</taxon>
        <taxon>Gammaproteobacteria</taxon>
        <taxon>Cellvibrionales</taxon>
        <taxon>Cellvibrionaceae</taxon>
        <taxon>Umboniibacter</taxon>
    </lineage>
</organism>
<dbReference type="SUPFAM" id="SSF53244">
    <property type="entry name" value="MurD-like peptide ligases, peptide-binding domain"/>
    <property type="match status" value="1"/>
</dbReference>
<comment type="caution">
    <text evidence="23">The sequence shown here is derived from an EMBL/GenBank/DDBJ whole genome shotgun (WGS) entry which is preliminary data.</text>
</comment>
<dbReference type="InterPro" id="IPR036615">
    <property type="entry name" value="Mur_ligase_C_dom_sf"/>
</dbReference>
<evidence type="ECO:0000256" key="20">
    <source>
        <dbReference type="ARBA" id="ARBA00049161"/>
    </source>
</evidence>
<accession>A0A3M0A3C4</accession>
<dbReference type="RefSeq" id="WP_121877584.1">
    <property type="nucleotide sequence ID" value="NZ_REFJ01000005.1"/>
</dbReference>
<evidence type="ECO:0000256" key="15">
    <source>
        <dbReference type="ARBA" id="ARBA00030592"/>
    </source>
</evidence>
<evidence type="ECO:0000256" key="5">
    <source>
        <dbReference type="ARBA" id="ARBA00013023"/>
    </source>
</evidence>
<dbReference type="InterPro" id="IPR001645">
    <property type="entry name" value="Folylpolyglutamate_synth"/>
</dbReference>
<dbReference type="NCBIfam" id="NF008101">
    <property type="entry name" value="PRK10846.1"/>
    <property type="match status" value="1"/>
</dbReference>
<evidence type="ECO:0000256" key="19">
    <source>
        <dbReference type="ARBA" id="ARBA00049035"/>
    </source>
</evidence>
<evidence type="ECO:0000256" key="10">
    <source>
        <dbReference type="ARBA" id="ARBA00022741"/>
    </source>
</evidence>
<dbReference type="GO" id="GO:0005524">
    <property type="term" value="F:ATP binding"/>
    <property type="evidence" value="ECO:0007669"/>
    <property type="project" value="UniProtKB-KW"/>
</dbReference>
<evidence type="ECO:0000256" key="12">
    <source>
        <dbReference type="ARBA" id="ARBA00022842"/>
    </source>
</evidence>
<keyword evidence="9" id="KW-0479">Metal-binding</keyword>
<dbReference type="OrthoDB" id="9809356at2"/>
<protein>
    <recommendedName>
        <fullName evidence="7">Dihydrofolate synthase/folylpolyglutamate synthase</fullName>
        <ecNumber evidence="5">6.3.2.12</ecNumber>
        <ecNumber evidence="6">6.3.2.17</ecNumber>
    </recommendedName>
    <alternativeName>
        <fullName evidence="16">Folylpoly-gamma-glutamate synthetase-dihydrofolate synthetase</fullName>
    </alternativeName>
    <alternativeName>
        <fullName evidence="14">Folylpolyglutamate synthetase</fullName>
    </alternativeName>
    <alternativeName>
        <fullName evidence="15">Tetrahydrofolylpolyglutamate synthase</fullName>
    </alternativeName>
</protein>
<dbReference type="NCBIfam" id="TIGR01499">
    <property type="entry name" value="folC"/>
    <property type="match status" value="1"/>
</dbReference>
<keyword evidence="8 21" id="KW-0436">Ligase</keyword>
<dbReference type="InterPro" id="IPR018109">
    <property type="entry name" value="Folylpolyglutamate_synth_CS"/>
</dbReference>
<dbReference type="GO" id="GO:0046656">
    <property type="term" value="P:folic acid biosynthetic process"/>
    <property type="evidence" value="ECO:0007669"/>
    <property type="project" value="UniProtKB-KW"/>
</dbReference>
<evidence type="ECO:0000256" key="18">
    <source>
        <dbReference type="ARBA" id="ARBA00047808"/>
    </source>
</evidence>
<dbReference type="PANTHER" id="PTHR11136:SF0">
    <property type="entry name" value="DIHYDROFOLATE SYNTHETASE-RELATED"/>
    <property type="match status" value="1"/>
</dbReference>
<evidence type="ECO:0000256" key="2">
    <source>
        <dbReference type="ARBA" id="ARBA00004799"/>
    </source>
</evidence>
<dbReference type="EC" id="6.3.2.17" evidence="6"/>
<evidence type="ECO:0000313" key="23">
    <source>
        <dbReference type="EMBL" id="RMA78954.1"/>
    </source>
</evidence>
<keyword evidence="24" id="KW-1185">Reference proteome</keyword>
<reference evidence="23 24" key="1">
    <citation type="submission" date="2018-10" db="EMBL/GenBank/DDBJ databases">
        <title>Genomic Encyclopedia of Type Strains, Phase IV (KMG-IV): sequencing the most valuable type-strain genomes for metagenomic binning, comparative biology and taxonomic classification.</title>
        <authorList>
            <person name="Goeker M."/>
        </authorList>
    </citation>
    <scope>NUCLEOTIDE SEQUENCE [LARGE SCALE GENOMIC DNA]</scope>
    <source>
        <strain evidence="23 24">DSM 25080</strain>
    </source>
</reference>
<dbReference type="EC" id="6.3.2.12" evidence="5"/>
<dbReference type="AlphaFoldDB" id="A0A3M0A3C4"/>
<dbReference type="InterPro" id="IPR036565">
    <property type="entry name" value="Mur-like_cat_sf"/>
</dbReference>
<evidence type="ECO:0000256" key="17">
    <source>
        <dbReference type="ARBA" id="ARBA00047493"/>
    </source>
</evidence>
<dbReference type="EMBL" id="REFJ01000005">
    <property type="protein sequence ID" value="RMA78954.1"/>
    <property type="molecule type" value="Genomic_DNA"/>
</dbReference>
<keyword evidence="12" id="KW-0460">Magnesium</keyword>
<dbReference type="GO" id="GO:0008841">
    <property type="term" value="F:dihydrofolate synthase activity"/>
    <property type="evidence" value="ECO:0007669"/>
    <property type="project" value="UniProtKB-EC"/>
</dbReference>
<evidence type="ECO:0000256" key="1">
    <source>
        <dbReference type="ARBA" id="ARBA00002714"/>
    </source>
</evidence>